<name>A0A7X5KMJ2_9FIRM</name>
<feature type="transmembrane region" description="Helical" evidence="1">
    <location>
        <begin position="54"/>
        <end position="73"/>
    </location>
</feature>
<evidence type="ECO:0000313" key="2">
    <source>
        <dbReference type="EMBL" id="NDL67019.1"/>
    </source>
</evidence>
<proteinExistence type="predicted"/>
<dbReference type="RefSeq" id="WP_162369743.1">
    <property type="nucleotide sequence ID" value="NZ_JAAEEH010000008.1"/>
</dbReference>
<dbReference type="AlphaFoldDB" id="A0A7X5KMJ2"/>
<accession>A0A7X5KMJ2</accession>
<keyword evidence="1" id="KW-0472">Membrane</keyword>
<keyword evidence="1" id="KW-0812">Transmembrane</keyword>
<evidence type="ECO:0000256" key="1">
    <source>
        <dbReference type="SAM" id="Phobius"/>
    </source>
</evidence>
<protein>
    <submittedName>
        <fullName evidence="2">Uncharacterized protein</fullName>
    </submittedName>
</protein>
<feature type="transmembrane region" description="Helical" evidence="1">
    <location>
        <begin position="6"/>
        <end position="25"/>
    </location>
</feature>
<organism evidence="2 3">
    <name type="scientific">Anaerotalea alkaliphila</name>
    <dbReference type="NCBI Taxonomy" id="2662126"/>
    <lineage>
        <taxon>Bacteria</taxon>
        <taxon>Bacillati</taxon>
        <taxon>Bacillota</taxon>
        <taxon>Clostridia</taxon>
        <taxon>Eubacteriales</taxon>
        <taxon>Anaerotalea</taxon>
    </lineage>
</organism>
<evidence type="ECO:0000313" key="3">
    <source>
        <dbReference type="Proteomes" id="UP000461585"/>
    </source>
</evidence>
<comment type="caution">
    <text evidence="2">The sequence shown here is derived from an EMBL/GenBank/DDBJ whole genome shotgun (WGS) entry which is preliminary data.</text>
</comment>
<keyword evidence="3" id="KW-1185">Reference proteome</keyword>
<keyword evidence="1" id="KW-1133">Transmembrane helix</keyword>
<dbReference type="EMBL" id="JAAEEH010000008">
    <property type="protein sequence ID" value="NDL67019.1"/>
    <property type="molecule type" value="Genomic_DNA"/>
</dbReference>
<feature type="transmembrane region" description="Helical" evidence="1">
    <location>
        <begin position="79"/>
        <end position="96"/>
    </location>
</feature>
<gene>
    <name evidence="2" type="ORF">GXN74_04560</name>
</gene>
<dbReference type="Proteomes" id="UP000461585">
    <property type="component" value="Unassembled WGS sequence"/>
</dbReference>
<reference evidence="2 3" key="1">
    <citation type="submission" date="2020-01" db="EMBL/GenBank/DDBJ databases">
        <title>Anaeroalcalibacter tamaniensis gen. nov., sp. nov., moderately halophilic strictly anaerobic fermenter bacterium from mud volcano of Taman peninsula.</title>
        <authorList>
            <person name="Frolova A."/>
            <person name="Merkel A.Y."/>
            <person name="Slobodkin A.I."/>
        </authorList>
    </citation>
    <scope>NUCLEOTIDE SEQUENCE [LARGE SCALE GENOMIC DNA]</scope>
    <source>
        <strain evidence="2 3">F-3ap</strain>
    </source>
</reference>
<sequence>MYKILAWFNVAFLTVMTAPWWMQFLNRHLLHLKGAARSRYSKVARMARKVHKPLGLVVLAVGITHGYLALGTLRLHSGLVLWLFLLATASLGGAYYRTKKLFFFTNHKRMALATVLVFLFHVL</sequence>